<evidence type="ECO:0000313" key="3">
    <source>
        <dbReference type="Proteomes" id="UP001220395"/>
    </source>
</evidence>
<keyword evidence="1" id="KW-0472">Membrane</keyword>
<proteinExistence type="predicted"/>
<dbReference type="Proteomes" id="UP001220395">
    <property type="component" value="Chromosome"/>
</dbReference>
<evidence type="ECO:0008006" key="4">
    <source>
        <dbReference type="Google" id="ProtNLM"/>
    </source>
</evidence>
<reference evidence="2 3" key="1">
    <citation type="submission" date="2023-02" db="EMBL/GenBank/DDBJ databases">
        <title>Genome sequence of Sphingomonas naphthae.</title>
        <authorList>
            <person name="Kim S."/>
            <person name="Heo J."/>
            <person name="Kwon S.-W."/>
        </authorList>
    </citation>
    <scope>NUCLEOTIDE SEQUENCE [LARGE SCALE GENOMIC DNA]</scope>
    <source>
        <strain evidence="2 3">KACC 18716</strain>
    </source>
</reference>
<sequence>MSHWPFVIAAYALVLIGTGGVTLWSYVAMRRAEARAAALTGRREA</sequence>
<evidence type="ECO:0000313" key="2">
    <source>
        <dbReference type="EMBL" id="WCT74224.1"/>
    </source>
</evidence>
<keyword evidence="3" id="KW-1185">Reference proteome</keyword>
<gene>
    <name evidence="2" type="ORF">PQ455_03050</name>
</gene>
<accession>A0ABY7TM33</accession>
<organism evidence="2 3">
    <name type="scientific">Sphingomonas naphthae</name>
    <dbReference type="NCBI Taxonomy" id="1813468"/>
    <lineage>
        <taxon>Bacteria</taxon>
        <taxon>Pseudomonadati</taxon>
        <taxon>Pseudomonadota</taxon>
        <taxon>Alphaproteobacteria</taxon>
        <taxon>Sphingomonadales</taxon>
        <taxon>Sphingomonadaceae</taxon>
        <taxon>Sphingomonas</taxon>
    </lineage>
</organism>
<dbReference type="EMBL" id="CP117411">
    <property type="protein sequence ID" value="WCT74224.1"/>
    <property type="molecule type" value="Genomic_DNA"/>
</dbReference>
<protein>
    <recommendedName>
        <fullName evidence="4">Heme exporter protein D</fullName>
    </recommendedName>
</protein>
<dbReference type="RefSeq" id="WP_273689092.1">
    <property type="nucleotide sequence ID" value="NZ_CP117411.1"/>
</dbReference>
<keyword evidence="1" id="KW-0812">Transmembrane</keyword>
<keyword evidence="1" id="KW-1133">Transmembrane helix</keyword>
<feature type="transmembrane region" description="Helical" evidence="1">
    <location>
        <begin position="6"/>
        <end position="27"/>
    </location>
</feature>
<evidence type="ECO:0000256" key="1">
    <source>
        <dbReference type="SAM" id="Phobius"/>
    </source>
</evidence>
<name>A0ABY7TM33_9SPHN</name>